<comment type="caution">
    <text evidence="2">The sequence shown here is derived from an EMBL/GenBank/DDBJ whole genome shotgun (WGS) entry which is preliminary data.</text>
</comment>
<dbReference type="AlphaFoldDB" id="A0A392TB73"/>
<accession>A0A392TB73</accession>
<proteinExistence type="predicted"/>
<feature type="non-terminal residue" evidence="2">
    <location>
        <position position="75"/>
    </location>
</feature>
<protein>
    <submittedName>
        <fullName evidence="2">Uncharacterized protein</fullName>
    </submittedName>
</protein>
<evidence type="ECO:0000256" key="1">
    <source>
        <dbReference type="SAM" id="MobiDB-lite"/>
    </source>
</evidence>
<sequence>MKTVSAHLGDSEHSEKTMGAEAHTIDLDDLTSGERSIEITPAPSIAKRLRSNSGKVVTTASESIKTTKETRKAGK</sequence>
<evidence type="ECO:0000313" key="2">
    <source>
        <dbReference type="EMBL" id="MCI58142.1"/>
    </source>
</evidence>
<feature type="compositionally biased region" description="Basic and acidic residues" evidence="1">
    <location>
        <begin position="9"/>
        <end position="26"/>
    </location>
</feature>
<dbReference type="EMBL" id="LXQA010541048">
    <property type="protein sequence ID" value="MCI58142.1"/>
    <property type="molecule type" value="Genomic_DNA"/>
</dbReference>
<feature type="compositionally biased region" description="Polar residues" evidence="1">
    <location>
        <begin position="51"/>
        <end position="64"/>
    </location>
</feature>
<evidence type="ECO:0000313" key="3">
    <source>
        <dbReference type="Proteomes" id="UP000265520"/>
    </source>
</evidence>
<dbReference type="Proteomes" id="UP000265520">
    <property type="component" value="Unassembled WGS sequence"/>
</dbReference>
<feature type="region of interest" description="Disordered" evidence="1">
    <location>
        <begin position="1"/>
        <end position="29"/>
    </location>
</feature>
<keyword evidence="3" id="KW-1185">Reference proteome</keyword>
<feature type="region of interest" description="Disordered" evidence="1">
    <location>
        <begin position="49"/>
        <end position="75"/>
    </location>
</feature>
<name>A0A392TB73_9FABA</name>
<reference evidence="2 3" key="1">
    <citation type="journal article" date="2018" name="Front. Plant Sci.">
        <title>Red Clover (Trifolium pratense) and Zigzag Clover (T. medium) - A Picture of Genomic Similarities and Differences.</title>
        <authorList>
            <person name="Dluhosova J."/>
            <person name="Istvanek J."/>
            <person name="Nedelnik J."/>
            <person name="Repkova J."/>
        </authorList>
    </citation>
    <scope>NUCLEOTIDE SEQUENCE [LARGE SCALE GENOMIC DNA]</scope>
    <source>
        <strain evidence="3">cv. 10/8</strain>
        <tissue evidence="2">Leaf</tissue>
    </source>
</reference>
<organism evidence="2 3">
    <name type="scientific">Trifolium medium</name>
    <dbReference type="NCBI Taxonomy" id="97028"/>
    <lineage>
        <taxon>Eukaryota</taxon>
        <taxon>Viridiplantae</taxon>
        <taxon>Streptophyta</taxon>
        <taxon>Embryophyta</taxon>
        <taxon>Tracheophyta</taxon>
        <taxon>Spermatophyta</taxon>
        <taxon>Magnoliopsida</taxon>
        <taxon>eudicotyledons</taxon>
        <taxon>Gunneridae</taxon>
        <taxon>Pentapetalae</taxon>
        <taxon>rosids</taxon>
        <taxon>fabids</taxon>
        <taxon>Fabales</taxon>
        <taxon>Fabaceae</taxon>
        <taxon>Papilionoideae</taxon>
        <taxon>50 kb inversion clade</taxon>
        <taxon>NPAAA clade</taxon>
        <taxon>Hologalegina</taxon>
        <taxon>IRL clade</taxon>
        <taxon>Trifolieae</taxon>
        <taxon>Trifolium</taxon>
    </lineage>
</organism>
<feature type="compositionally biased region" description="Basic and acidic residues" evidence="1">
    <location>
        <begin position="65"/>
        <end position="75"/>
    </location>
</feature>